<keyword evidence="2" id="KW-1185">Reference proteome</keyword>
<organism evidence="1 2">
    <name type="scientific">Aquilegia coerulea</name>
    <name type="common">Rocky mountain columbine</name>
    <dbReference type="NCBI Taxonomy" id="218851"/>
    <lineage>
        <taxon>Eukaryota</taxon>
        <taxon>Viridiplantae</taxon>
        <taxon>Streptophyta</taxon>
        <taxon>Embryophyta</taxon>
        <taxon>Tracheophyta</taxon>
        <taxon>Spermatophyta</taxon>
        <taxon>Magnoliopsida</taxon>
        <taxon>Ranunculales</taxon>
        <taxon>Ranunculaceae</taxon>
        <taxon>Thalictroideae</taxon>
        <taxon>Aquilegia</taxon>
    </lineage>
</organism>
<gene>
    <name evidence="1" type="ORF">AQUCO_01900195v1</name>
</gene>
<dbReference type="Proteomes" id="UP000230069">
    <property type="component" value="Unassembled WGS sequence"/>
</dbReference>
<dbReference type="InParanoid" id="A0A2G5DJE5"/>
<name>A0A2G5DJE5_AQUCA</name>
<evidence type="ECO:0000313" key="1">
    <source>
        <dbReference type="EMBL" id="PIA43624.1"/>
    </source>
</evidence>
<reference evidence="1 2" key="1">
    <citation type="submission" date="2017-09" db="EMBL/GenBank/DDBJ databases">
        <title>WGS assembly of Aquilegia coerulea Goldsmith.</title>
        <authorList>
            <person name="Hodges S."/>
            <person name="Kramer E."/>
            <person name="Nordborg M."/>
            <person name="Tomkins J."/>
            <person name="Borevitz J."/>
            <person name="Derieg N."/>
            <person name="Yan J."/>
            <person name="Mihaltcheva S."/>
            <person name="Hayes R.D."/>
            <person name="Rokhsar D."/>
        </authorList>
    </citation>
    <scope>NUCLEOTIDE SEQUENCE [LARGE SCALE GENOMIC DNA]</scope>
    <source>
        <strain evidence="2">cv. Goldsmith</strain>
    </source>
</reference>
<evidence type="ECO:0000313" key="2">
    <source>
        <dbReference type="Proteomes" id="UP000230069"/>
    </source>
</evidence>
<accession>A0A2G5DJE5</accession>
<protein>
    <submittedName>
        <fullName evidence="1">Uncharacterized protein</fullName>
    </submittedName>
</protein>
<dbReference type="EMBL" id="KZ305036">
    <property type="protein sequence ID" value="PIA43624.1"/>
    <property type="molecule type" value="Genomic_DNA"/>
</dbReference>
<dbReference type="AlphaFoldDB" id="A0A2G5DJE5"/>
<sequence>MLPKLNIFAYNRFLLHYTNSVSHFNTLFFATLYKQCITCNFILGSVAFCHFIDCSCFVVSTGVSHFSGHTVPITCPSIYHFSSISFKGFRQHRKHRLIHTGYSASSAPTS</sequence>
<proteinExistence type="predicted"/>